<evidence type="ECO:0000313" key="3">
    <source>
        <dbReference type="WBParaSite" id="L893_g29397.t1"/>
    </source>
</evidence>
<reference evidence="3" key="1">
    <citation type="submission" date="2016-11" db="UniProtKB">
        <authorList>
            <consortium name="WormBaseParasite"/>
        </authorList>
    </citation>
    <scope>IDENTIFICATION</scope>
</reference>
<name>A0A1I7ZS70_9BILA</name>
<dbReference type="WBParaSite" id="L893_g29397.t1">
    <property type="protein sequence ID" value="L893_g29397.t1"/>
    <property type="gene ID" value="L893_g29397"/>
</dbReference>
<evidence type="ECO:0000256" key="1">
    <source>
        <dbReference type="SAM" id="MobiDB-lite"/>
    </source>
</evidence>
<accession>A0A1I7ZS70</accession>
<feature type="region of interest" description="Disordered" evidence="1">
    <location>
        <begin position="40"/>
        <end position="106"/>
    </location>
</feature>
<protein>
    <submittedName>
        <fullName evidence="3">Uncharacterized protein</fullName>
    </submittedName>
</protein>
<dbReference type="Proteomes" id="UP000095287">
    <property type="component" value="Unplaced"/>
</dbReference>
<sequence length="106" mass="12317">MLHMVIPDIPRWVRIEMDKIEYWRREVFKKETKLLVKNLSEAPEPTASSPNANTSNGIGNRVAATNRLYPLSSEPVDPRERLLKPKHRNRSLTPMLRSINQQLSQD</sequence>
<evidence type="ECO:0000313" key="2">
    <source>
        <dbReference type="Proteomes" id="UP000095287"/>
    </source>
</evidence>
<proteinExistence type="predicted"/>
<organism evidence="2 3">
    <name type="scientific">Steinernema glaseri</name>
    <dbReference type="NCBI Taxonomy" id="37863"/>
    <lineage>
        <taxon>Eukaryota</taxon>
        <taxon>Metazoa</taxon>
        <taxon>Ecdysozoa</taxon>
        <taxon>Nematoda</taxon>
        <taxon>Chromadorea</taxon>
        <taxon>Rhabditida</taxon>
        <taxon>Tylenchina</taxon>
        <taxon>Panagrolaimomorpha</taxon>
        <taxon>Strongyloidoidea</taxon>
        <taxon>Steinernematidae</taxon>
        <taxon>Steinernema</taxon>
    </lineage>
</organism>
<keyword evidence="2" id="KW-1185">Reference proteome</keyword>
<feature type="compositionally biased region" description="Polar residues" evidence="1">
    <location>
        <begin position="46"/>
        <end position="58"/>
    </location>
</feature>
<dbReference type="AlphaFoldDB" id="A0A1I7ZS70"/>